<dbReference type="Proteomes" id="UP000198741">
    <property type="component" value="Chromosome I"/>
</dbReference>
<evidence type="ECO:0000313" key="3">
    <source>
        <dbReference type="Proteomes" id="UP000198741"/>
    </source>
</evidence>
<keyword evidence="3" id="KW-1185">Reference proteome</keyword>
<dbReference type="InterPro" id="IPR041657">
    <property type="entry name" value="HTH_17"/>
</dbReference>
<dbReference type="EMBL" id="LT629710">
    <property type="protein sequence ID" value="SDP33727.1"/>
    <property type="molecule type" value="Genomic_DNA"/>
</dbReference>
<gene>
    <name evidence="2" type="ORF">SAMN04515671_3779</name>
</gene>
<sequence>MDNTPESPGGRRLTLAEVGDELSVSVSQVYALVRTGELVGIQIGGRGQWRVERVKLVEYIAEAYRRAAASLAELSSELPSDAT</sequence>
<dbReference type="RefSeq" id="WP_231988187.1">
    <property type="nucleotide sequence ID" value="NZ_LT629710.1"/>
</dbReference>
<organism evidence="2 3">
    <name type="scientific">Nakamurella panacisegetis</name>
    <dbReference type="NCBI Taxonomy" id="1090615"/>
    <lineage>
        <taxon>Bacteria</taxon>
        <taxon>Bacillati</taxon>
        <taxon>Actinomycetota</taxon>
        <taxon>Actinomycetes</taxon>
        <taxon>Nakamurellales</taxon>
        <taxon>Nakamurellaceae</taxon>
        <taxon>Nakamurella</taxon>
    </lineage>
</organism>
<dbReference type="AlphaFoldDB" id="A0A1H0RWF0"/>
<feature type="domain" description="Helix-turn-helix" evidence="1">
    <location>
        <begin position="13"/>
        <end position="62"/>
    </location>
</feature>
<reference evidence="2 3" key="1">
    <citation type="submission" date="2016-10" db="EMBL/GenBank/DDBJ databases">
        <authorList>
            <person name="de Groot N.N."/>
        </authorList>
    </citation>
    <scope>NUCLEOTIDE SEQUENCE [LARGE SCALE GENOMIC DNA]</scope>
    <source>
        <strain evidence="3">P4-7,KCTC 19426,CECT 7604</strain>
    </source>
</reference>
<dbReference type="STRING" id="1090615.SAMN04515671_3779"/>
<evidence type="ECO:0000313" key="2">
    <source>
        <dbReference type="EMBL" id="SDP33727.1"/>
    </source>
</evidence>
<protein>
    <submittedName>
        <fullName evidence="2">DNA binding domain-containing protein, excisionase family</fullName>
    </submittedName>
</protein>
<accession>A0A1H0RWF0</accession>
<name>A0A1H0RWF0_9ACTN</name>
<proteinExistence type="predicted"/>
<evidence type="ECO:0000259" key="1">
    <source>
        <dbReference type="Pfam" id="PF12728"/>
    </source>
</evidence>
<dbReference type="Pfam" id="PF12728">
    <property type="entry name" value="HTH_17"/>
    <property type="match status" value="1"/>
</dbReference>